<dbReference type="PANTHER" id="PTHR38598">
    <property type="entry name" value="INNER MEMBRANE PROTEIN YJCH"/>
    <property type="match status" value="1"/>
</dbReference>
<evidence type="ECO:0000256" key="1">
    <source>
        <dbReference type="SAM" id="Phobius"/>
    </source>
</evidence>
<accession>A0A7W9U633</accession>
<dbReference type="RefSeq" id="WP_183550299.1">
    <property type="nucleotide sequence ID" value="NZ_JACHBX010000001.1"/>
</dbReference>
<organism evidence="2 3">
    <name type="scientific">Massilia aurea</name>
    <dbReference type="NCBI Taxonomy" id="373040"/>
    <lineage>
        <taxon>Bacteria</taxon>
        <taxon>Pseudomonadati</taxon>
        <taxon>Pseudomonadota</taxon>
        <taxon>Betaproteobacteria</taxon>
        <taxon>Burkholderiales</taxon>
        <taxon>Oxalobacteraceae</taxon>
        <taxon>Telluria group</taxon>
        <taxon>Massilia</taxon>
    </lineage>
</organism>
<dbReference type="PANTHER" id="PTHR38598:SF1">
    <property type="entry name" value="INNER MEMBRANE PROTEIN YJCH"/>
    <property type="match status" value="1"/>
</dbReference>
<keyword evidence="1" id="KW-1133">Transmembrane helix</keyword>
<keyword evidence="3" id="KW-1185">Reference proteome</keyword>
<feature type="transmembrane region" description="Helical" evidence="1">
    <location>
        <begin position="25"/>
        <end position="47"/>
    </location>
</feature>
<evidence type="ECO:0000313" key="3">
    <source>
        <dbReference type="Proteomes" id="UP000540787"/>
    </source>
</evidence>
<dbReference type="InterPro" id="IPR007436">
    <property type="entry name" value="DUF485"/>
</dbReference>
<gene>
    <name evidence="2" type="ORF">HD842_000408</name>
</gene>
<protein>
    <submittedName>
        <fullName evidence="2">Uncharacterized membrane protein (DUF485 family)</fullName>
    </submittedName>
</protein>
<reference evidence="2 3" key="1">
    <citation type="submission" date="2020-08" db="EMBL/GenBank/DDBJ databases">
        <title>The Agave Microbiome: Exploring the role of microbial communities in plant adaptations to desert environments.</title>
        <authorList>
            <person name="Partida-Martinez L.P."/>
        </authorList>
    </citation>
    <scope>NUCLEOTIDE SEQUENCE [LARGE SCALE GENOMIC DNA]</scope>
    <source>
        <strain evidence="2 3">AT3.2</strain>
    </source>
</reference>
<dbReference type="Pfam" id="PF04341">
    <property type="entry name" value="DUF485"/>
    <property type="match status" value="1"/>
</dbReference>
<comment type="caution">
    <text evidence="2">The sequence shown here is derived from an EMBL/GenBank/DDBJ whole genome shotgun (WGS) entry which is preliminary data.</text>
</comment>
<dbReference type="EMBL" id="JACHBX010000001">
    <property type="protein sequence ID" value="MBB6132297.1"/>
    <property type="molecule type" value="Genomic_DNA"/>
</dbReference>
<dbReference type="InterPro" id="IPR052959">
    <property type="entry name" value="Inner_membrane_assoc"/>
</dbReference>
<sequence length="102" mass="11698">MDQDIVERVKNDPNYQKLKSIRSRFGWTLTWAMMIVYYGFTLLVAFNKEFMGTPIGNSVITWGIPLGLFVIVFTVVITGIYVRRANREYDELSDAIRAKVGA</sequence>
<dbReference type="AlphaFoldDB" id="A0A7W9U633"/>
<feature type="transmembrane region" description="Helical" evidence="1">
    <location>
        <begin position="59"/>
        <end position="82"/>
    </location>
</feature>
<dbReference type="GO" id="GO:0005886">
    <property type="term" value="C:plasma membrane"/>
    <property type="evidence" value="ECO:0007669"/>
    <property type="project" value="TreeGrafter"/>
</dbReference>
<proteinExistence type="predicted"/>
<dbReference type="Proteomes" id="UP000540787">
    <property type="component" value="Unassembled WGS sequence"/>
</dbReference>
<keyword evidence="1" id="KW-0472">Membrane</keyword>
<name>A0A7W9U633_9BURK</name>
<keyword evidence="1" id="KW-0812">Transmembrane</keyword>
<evidence type="ECO:0000313" key="2">
    <source>
        <dbReference type="EMBL" id="MBB6132297.1"/>
    </source>
</evidence>